<dbReference type="InterPro" id="IPR010106">
    <property type="entry name" value="RpnA"/>
</dbReference>
<dbReference type="PANTHER" id="PTHR34611:SF2">
    <property type="entry name" value="INACTIVE RECOMBINATION-PROMOTING NUCLEASE-LIKE PROTEIN RPNE-RELATED"/>
    <property type="match status" value="1"/>
</dbReference>
<dbReference type="Pfam" id="PF04754">
    <property type="entry name" value="Transposase_31"/>
    <property type="match status" value="1"/>
</dbReference>
<reference evidence="3 4" key="1">
    <citation type="journal article" date="2019" name="bioRxiv">
        <title>Bacteria contribute to plant secondary compound degradation in a generalist herbivore system.</title>
        <authorList>
            <person name="Francoeur C.B."/>
            <person name="Khadempour L."/>
            <person name="Moreira-Soto R.D."/>
            <person name="Gotting K."/>
            <person name="Book A.J."/>
            <person name="Pinto-Tomas A.A."/>
            <person name="Keefover-Ring K."/>
            <person name="Currie C.R."/>
        </authorList>
    </citation>
    <scope>NUCLEOTIDE SEQUENCE [LARGE SCALE GENOMIC DNA]</scope>
    <source>
        <strain evidence="3">Acro-835</strain>
    </source>
</reference>
<dbReference type="InterPro" id="IPR051699">
    <property type="entry name" value="Rpn/YhgA-like_nuclease"/>
</dbReference>
<dbReference type="Proteomes" id="UP001515683">
    <property type="component" value="Unassembled WGS sequence"/>
</dbReference>
<name>A0ABX0RA12_9GAMM</name>
<accession>A0ABX0RA12</accession>
<evidence type="ECO:0000313" key="3">
    <source>
        <dbReference type="EMBL" id="NIF22207.1"/>
    </source>
</evidence>
<organism evidence="3 4">
    <name type="scientific">Candidatus Pantoea multigeneris</name>
    <dbReference type="NCBI Taxonomy" id="2608357"/>
    <lineage>
        <taxon>Bacteria</taxon>
        <taxon>Pseudomonadati</taxon>
        <taxon>Pseudomonadota</taxon>
        <taxon>Gammaproteobacteria</taxon>
        <taxon>Enterobacterales</taxon>
        <taxon>Erwiniaceae</taxon>
        <taxon>Pantoea</taxon>
    </lineage>
</organism>
<evidence type="ECO:0000313" key="4">
    <source>
        <dbReference type="Proteomes" id="UP001515683"/>
    </source>
</evidence>
<comment type="caution">
    <text evidence="3">The sequence shown here is derived from an EMBL/GenBank/DDBJ whole genome shotgun (WGS) entry which is preliminary data.</text>
</comment>
<proteinExistence type="inferred from homology"/>
<feature type="domain" description="Transposase (putative) YhgA-like" evidence="2">
    <location>
        <begin position="15"/>
        <end position="215"/>
    </location>
</feature>
<dbReference type="RefSeq" id="WP_167014707.1">
    <property type="nucleotide sequence ID" value="NZ_VWXF01000004.1"/>
</dbReference>
<protein>
    <submittedName>
        <fullName evidence="3">Rpn family recombination-promoting nuclease/putative transposase</fullName>
    </submittedName>
</protein>
<comment type="similarity">
    <text evidence="1">Belongs to the Rpn/YhgA-like nuclease family.</text>
</comment>
<evidence type="ECO:0000256" key="1">
    <source>
        <dbReference type="ARBA" id="ARBA00009787"/>
    </source>
</evidence>
<dbReference type="PANTHER" id="PTHR34611">
    <property type="match status" value="1"/>
</dbReference>
<dbReference type="EMBL" id="VWXF01000004">
    <property type="protein sequence ID" value="NIF22207.1"/>
    <property type="molecule type" value="Genomic_DNA"/>
</dbReference>
<keyword evidence="4" id="KW-1185">Reference proteome</keyword>
<dbReference type="InterPro" id="IPR006842">
    <property type="entry name" value="Transposase_31"/>
</dbReference>
<sequence length="311" mass="35751">MADGIAANSPRGTSTPHDAVFKQFLMHPETAQDFMQLHLPESLQTMCDYATLKLECGNFVEETLRPYFSDVLYSLKVADQDAYIYVLIEHQSSPDQHMAFRLLRYGIAAMQRHLDAGHKKLPLVVPVLFYAGKRSPYPYTTSLLDVFYDPKQAEYFYKSQFILVDVTVIPDDEIVHHRRMAALTLIQKHIFQRDLSPLFKQLNKILTVEAITRQQLVSLINYLLKTGETFDAKTFVVELAHKLPKHEDDLMTIAEQLEEIGRKRGFEEGRLEAMSERTLELAEKMLANHIDRDVVLRITGLSESELPQVCH</sequence>
<gene>
    <name evidence="3" type="ORF">F3J40_11420</name>
</gene>
<evidence type="ECO:0000259" key="2">
    <source>
        <dbReference type="Pfam" id="PF04754"/>
    </source>
</evidence>
<dbReference type="NCBIfam" id="TIGR01784">
    <property type="entry name" value="T_den_put_tspse"/>
    <property type="match status" value="1"/>
</dbReference>